<proteinExistence type="predicted"/>
<dbReference type="SUPFAM" id="SSF101898">
    <property type="entry name" value="NHL repeat"/>
    <property type="match status" value="1"/>
</dbReference>
<comment type="caution">
    <text evidence="3">The sequence shown here is derived from an EMBL/GenBank/DDBJ whole genome shotgun (WGS) entry which is preliminary data.</text>
</comment>
<protein>
    <submittedName>
        <fullName evidence="3">E3 ubiquitin-protein ligase TRIM56</fullName>
    </submittedName>
</protein>
<name>A0A210PUX9_MIZYE</name>
<dbReference type="Pfam" id="PF00643">
    <property type="entry name" value="zf-B_box"/>
    <property type="match status" value="2"/>
</dbReference>
<evidence type="ECO:0000256" key="1">
    <source>
        <dbReference type="PROSITE-ProRule" id="PRU00024"/>
    </source>
</evidence>
<organism evidence="3 4">
    <name type="scientific">Mizuhopecten yessoensis</name>
    <name type="common">Japanese scallop</name>
    <name type="synonym">Patinopecten yessoensis</name>
    <dbReference type="NCBI Taxonomy" id="6573"/>
    <lineage>
        <taxon>Eukaryota</taxon>
        <taxon>Metazoa</taxon>
        <taxon>Spiralia</taxon>
        <taxon>Lophotrochozoa</taxon>
        <taxon>Mollusca</taxon>
        <taxon>Bivalvia</taxon>
        <taxon>Autobranchia</taxon>
        <taxon>Pteriomorphia</taxon>
        <taxon>Pectinida</taxon>
        <taxon>Pectinoidea</taxon>
        <taxon>Pectinidae</taxon>
        <taxon>Mizuhopecten</taxon>
    </lineage>
</organism>
<dbReference type="InterPro" id="IPR047153">
    <property type="entry name" value="TRIM45/56/19-like"/>
</dbReference>
<dbReference type="AlphaFoldDB" id="A0A210PUX9"/>
<sequence length="543" mass="61228">MASKLAVRRAQVHVPDTCALCESIQDVNWYCNDCQEALCDKCKDGHKRGKKTRNDDVVPIRQAEKQNEVLVILPKVCMTHPGKLRDLLCTECHVLMCSMCFAQKHKRHTFKHIEEEIDSQKQYMRGQLETLKSKLDHFDDNLAKRHEANKAFKDSVDVIRKVVQAQGAKLKAEVDSIVNSVLAELSSLIAEEDESYKRDCQPYQKNVKEIKQLIRDVEQRTEQMSSTTLFELTGKLRNTIPLYDVTCQNIHSRPPTFVSGQLNTKKLEKMVGYVSAGYKKKDIDSQHVKKMSSFQAPQQSSVISICPTDDNHAWMSVLGSKELVKTDKKGKVTDSLQLDFKPLSLALINTTELLITCRDSSLIYILSNDRQIMTFADISPFKACCISVNDCDKVFVTTRTSKILALNKSGNMIRKISCGQIGIRIVCLTAGNFAVATGDGGYCNELMTVNKSDQIIRTWSGELDNGQKIEQTLQCSIARDRYDRVFVPDFDTDQVYVLSGNEAKAKCLLEKKHRVIQPMAVCVDRCGHVWVGCVDGTVHVMEL</sequence>
<dbReference type="GO" id="GO:0008270">
    <property type="term" value="F:zinc ion binding"/>
    <property type="evidence" value="ECO:0007669"/>
    <property type="project" value="UniProtKB-KW"/>
</dbReference>
<keyword evidence="1" id="KW-0863">Zinc-finger</keyword>
<dbReference type="CDD" id="cd19756">
    <property type="entry name" value="Bbox2"/>
    <property type="match status" value="1"/>
</dbReference>
<dbReference type="PANTHER" id="PTHR25462">
    <property type="entry name" value="BONUS, ISOFORM C-RELATED"/>
    <property type="match status" value="1"/>
</dbReference>
<gene>
    <name evidence="3" type="ORF">KP79_PYT16821</name>
</gene>
<dbReference type="PANTHER" id="PTHR25462:SF305">
    <property type="entry name" value="RING-TYPE DOMAIN-CONTAINING PROTEIN"/>
    <property type="match status" value="1"/>
</dbReference>
<dbReference type="SUPFAM" id="SSF57845">
    <property type="entry name" value="B-box zinc-binding domain"/>
    <property type="match status" value="1"/>
</dbReference>
<evidence type="ECO:0000313" key="3">
    <source>
        <dbReference type="EMBL" id="OWF40266.1"/>
    </source>
</evidence>
<accession>A0A210PUX9</accession>
<reference evidence="3 4" key="1">
    <citation type="journal article" date="2017" name="Nat. Ecol. Evol.">
        <title>Scallop genome provides insights into evolution of bilaterian karyotype and development.</title>
        <authorList>
            <person name="Wang S."/>
            <person name="Zhang J."/>
            <person name="Jiao W."/>
            <person name="Li J."/>
            <person name="Xun X."/>
            <person name="Sun Y."/>
            <person name="Guo X."/>
            <person name="Huan P."/>
            <person name="Dong B."/>
            <person name="Zhang L."/>
            <person name="Hu X."/>
            <person name="Sun X."/>
            <person name="Wang J."/>
            <person name="Zhao C."/>
            <person name="Wang Y."/>
            <person name="Wang D."/>
            <person name="Huang X."/>
            <person name="Wang R."/>
            <person name="Lv J."/>
            <person name="Li Y."/>
            <person name="Zhang Z."/>
            <person name="Liu B."/>
            <person name="Lu W."/>
            <person name="Hui Y."/>
            <person name="Liang J."/>
            <person name="Zhou Z."/>
            <person name="Hou R."/>
            <person name="Li X."/>
            <person name="Liu Y."/>
            <person name="Li H."/>
            <person name="Ning X."/>
            <person name="Lin Y."/>
            <person name="Zhao L."/>
            <person name="Xing Q."/>
            <person name="Dou J."/>
            <person name="Li Y."/>
            <person name="Mao J."/>
            <person name="Guo H."/>
            <person name="Dou H."/>
            <person name="Li T."/>
            <person name="Mu C."/>
            <person name="Jiang W."/>
            <person name="Fu Q."/>
            <person name="Fu X."/>
            <person name="Miao Y."/>
            <person name="Liu J."/>
            <person name="Yu Q."/>
            <person name="Li R."/>
            <person name="Liao H."/>
            <person name="Li X."/>
            <person name="Kong Y."/>
            <person name="Jiang Z."/>
            <person name="Chourrout D."/>
            <person name="Li R."/>
            <person name="Bao Z."/>
        </authorList>
    </citation>
    <scope>NUCLEOTIDE SEQUENCE [LARGE SCALE GENOMIC DNA]</scope>
    <source>
        <strain evidence="3 4">PY_sf001</strain>
    </source>
</reference>
<dbReference type="PROSITE" id="PS50119">
    <property type="entry name" value="ZF_BBOX"/>
    <property type="match status" value="2"/>
</dbReference>
<dbReference type="Gene3D" id="3.30.160.60">
    <property type="entry name" value="Classic Zinc Finger"/>
    <property type="match status" value="1"/>
</dbReference>
<dbReference type="Proteomes" id="UP000242188">
    <property type="component" value="Unassembled WGS sequence"/>
</dbReference>
<feature type="domain" description="B box-type" evidence="2">
    <location>
        <begin position="18"/>
        <end position="60"/>
    </location>
</feature>
<keyword evidence="1" id="KW-0479">Metal-binding</keyword>
<dbReference type="EMBL" id="NEDP02005476">
    <property type="protein sequence ID" value="OWF40266.1"/>
    <property type="molecule type" value="Genomic_DNA"/>
</dbReference>
<dbReference type="OrthoDB" id="6071467at2759"/>
<keyword evidence="4" id="KW-1185">Reference proteome</keyword>
<dbReference type="InterPro" id="IPR011042">
    <property type="entry name" value="6-blade_b-propeller_TolB-like"/>
</dbReference>
<dbReference type="InterPro" id="IPR000315">
    <property type="entry name" value="Znf_B-box"/>
</dbReference>
<dbReference type="SMART" id="SM00336">
    <property type="entry name" value="BBOX"/>
    <property type="match status" value="2"/>
</dbReference>
<dbReference type="GO" id="GO:0005654">
    <property type="term" value="C:nucleoplasm"/>
    <property type="evidence" value="ECO:0007669"/>
    <property type="project" value="TreeGrafter"/>
</dbReference>
<feature type="domain" description="B box-type" evidence="2">
    <location>
        <begin position="76"/>
        <end position="113"/>
    </location>
</feature>
<evidence type="ECO:0000259" key="2">
    <source>
        <dbReference type="PROSITE" id="PS50119"/>
    </source>
</evidence>
<evidence type="ECO:0000313" key="4">
    <source>
        <dbReference type="Proteomes" id="UP000242188"/>
    </source>
</evidence>
<dbReference type="Gene3D" id="2.120.10.30">
    <property type="entry name" value="TolB, C-terminal domain"/>
    <property type="match status" value="1"/>
</dbReference>
<keyword evidence="1" id="KW-0862">Zinc</keyword>
<dbReference type="GO" id="GO:0061630">
    <property type="term" value="F:ubiquitin protein ligase activity"/>
    <property type="evidence" value="ECO:0007669"/>
    <property type="project" value="TreeGrafter"/>
</dbReference>